<evidence type="ECO:0000313" key="3">
    <source>
        <dbReference type="EMBL" id="KAG0722304.1"/>
    </source>
</evidence>
<proteinExistence type="predicted"/>
<accession>A0A8J4YG73</accession>
<feature type="signal peptide" evidence="2">
    <location>
        <begin position="1"/>
        <end position="27"/>
    </location>
</feature>
<reference evidence="3" key="1">
    <citation type="submission" date="2020-07" db="EMBL/GenBank/DDBJ databases">
        <title>The High-quality genome of the commercially important snow crab, Chionoecetes opilio.</title>
        <authorList>
            <person name="Jeong J.-H."/>
            <person name="Ryu S."/>
        </authorList>
    </citation>
    <scope>NUCLEOTIDE SEQUENCE</scope>
    <source>
        <strain evidence="3">MADBK_172401_WGS</strain>
        <tissue evidence="3">Digestive gland</tissue>
    </source>
</reference>
<feature type="compositionally biased region" description="Gly residues" evidence="1">
    <location>
        <begin position="97"/>
        <end position="107"/>
    </location>
</feature>
<keyword evidence="2" id="KW-0732">Signal</keyword>
<name>A0A8J4YG73_CHIOP</name>
<keyword evidence="4" id="KW-1185">Reference proteome</keyword>
<organism evidence="3 4">
    <name type="scientific">Chionoecetes opilio</name>
    <name type="common">Atlantic snow crab</name>
    <name type="synonym">Cancer opilio</name>
    <dbReference type="NCBI Taxonomy" id="41210"/>
    <lineage>
        <taxon>Eukaryota</taxon>
        <taxon>Metazoa</taxon>
        <taxon>Ecdysozoa</taxon>
        <taxon>Arthropoda</taxon>
        <taxon>Crustacea</taxon>
        <taxon>Multicrustacea</taxon>
        <taxon>Malacostraca</taxon>
        <taxon>Eumalacostraca</taxon>
        <taxon>Eucarida</taxon>
        <taxon>Decapoda</taxon>
        <taxon>Pleocyemata</taxon>
        <taxon>Brachyura</taxon>
        <taxon>Eubrachyura</taxon>
        <taxon>Majoidea</taxon>
        <taxon>Majidae</taxon>
        <taxon>Chionoecetes</taxon>
    </lineage>
</organism>
<evidence type="ECO:0000256" key="2">
    <source>
        <dbReference type="SAM" id="SignalP"/>
    </source>
</evidence>
<evidence type="ECO:0000256" key="1">
    <source>
        <dbReference type="SAM" id="MobiDB-lite"/>
    </source>
</evidence>
<dbReference type="AlphaFoldDB" id="A0A8J4YG73"/>
<evidence type="ECO:0000313" key="4">
    <source>
        <dbReference type="Proteomes" id="UP000770661"/>
    </source>
</evidence>
<gene>
    <name evidence="3" type="ORF">GWK47_044704</name>
</gene>
<feature type="compositionally biased region" description="Polar residues" evidence="1">
    <location>
        <begin position="23"/>
        <end position="38"/>
    </location>
</feature>
<sequence>MHRITPFLYSLFSRLLTPTSLHPQASATPLHGNWTTESGPPVPTQQPFPKTPAPKAPFKNYPTRSHCVLRGGDPQIPWRPQNNSVAGLREGPKKQTNGGGEAKGGPPGTRASHPREQNFYFDVDPQADGAQPCVTTRPLKGAEPTTPRQRGDTPTLLHRGPPTRGTNNYFSPSPRTGSLFPLLPARYSRRENRIVRQTENTGRHIHIFNVHESG</sequence>
<protein>
    <submittedName>
        <fullName evidence="3">Uncharacterized protein</fullName>
    </submittedName>
</protein>
<feature type="compositionally biased region" description="Polar residues" evidence="1">
    <location>
        <begin position="164"/>
        <end position="176"/>
    </location>
</feature>
<feature type="chain" id="PRO_5035150841" evidence="2">
    <location>
        <begin position="28"/>
        <end position="214"/>
    </location>
</feature>
<dbReference type="Proteomes" id="UP000770661">
    <property type="component" value="Unassembled WGS sequence"/>
</dbReference>
<feature type="compositionally biased region" description="Pro residues" evidence="1">
    <location>
        <begin position="40"/>
        <end position="55"/>
    </location>
</feature>
<feature type="region of interest" description="Disordered" evidence="1">
    <location>
        <begin position="23"/>
        <end position="177"/>
    </location>
</feature>
<dbReference type="EMBL" id="JACEEZ010009757">
    <property type="protein sequence ID" value="KAG0722304.1"/>
    <property type="molecule type" value="Genomic_DNA"/>
</dbReference>
<comment type="caution">
    <text evidence="3">The sequence shown here is derived from an EMBL/GenBank/DDBJ whole genome shotgun (WGS) entry which is preliminary data.</text>
</comment>